<dbReference type="AlphaFoldDB" id="A0A9D2D3D5"/>
<dbReference type="EMBL" id="DXCH01000223">
    <property type="protein sequence ID" value="HIZ07891.1"/>
    <property type="molecule type" value="Genomic_DNA"/>
</dbReference>
<comment type="caution">
    <text evidence="1">The sequence shown here is derived from an EMBL/GenBank/DDBJ whole genome shotgun (WGS) entry which is preliminary data.</text>
</comment>
<sequence length="64" mass="6804">MKKNIGNALALYPTPLVVVGAMVNGKPNWLLVGHLGIIGHDHVMVSLAEAHYTNQGIKESGKLS</sequence>
<dbReference type="Proteomes" id="UP000824024">
    <property type="component" value="Unassembled WGS sequence"/>
</dbReference>
<feature type="non-terminal residue" evidence="1">
    <location>
        <position position="64"/>
    </location>
</feature>
<reference evidence="1" key="2">
    <citation type="submission" date="2021-04" db="EMBL/GenBank/DDBJ databases">
        <authorList>
            <person name="Gilroy R."/>
        </authorList>
    </citation>
    <scope>NUCLEOTIDE SEQUENCE</scope>
    <source>
        <strain evidence="1">CHK192-9172</strain>
    </source>
</reference>
<protein>
    <submittedName>
        <fullName evidence="1">Flavin reductase family protein</fullName>
    </submittedName>
</protein>
<reference evidence="1" key="1">
    <citation type="journal article" date="2021" name="PeerJ">
        <title>Extensive microbial diversity within the chicken gut microbiome revealed by metagenomics and culture.</title>
        <authorList>
            <person name="Gilroy R."/>
            <person name="Ravi A."/>
            <person name="Getino M."/>
            <person name="Pursley I."/>
            <person name="Horton D.L."/>
            <person name="Alikhan N.F."/>
            <person name="Baker D."/>
            <person name="Gharbi K."/>
            <person name="Hall N."/>
            <person name="Watson M."/>
            <person name="Adriaenssens E.M."/>
            <person name="Foster-Nyarko E."/>
            <person name="Jarju S."/>
            <person name="Secka A."/>
            <person name="Antonio M."/>
            <person name="Oren A."/>
            <person name="Chaudhuri R.R."/>
            <person name="La Ragione R."/>
            <person name="Hildebrand F."/>
            <person name="Pallen M.J."/>
        </authorList>
    </citation>
    <scope>NUCLEOTIDE SEQUENCE</scope>
    <source>
        <strain evidence="1">CHK192-9172</strain>
    </source>
</reference>
<evidence type="ECO:0000313" key="1">
    <source>
        <dbReference type="EMBL" id="HIZ07891.1"/>
    </source>
</evidence>
<gene>
    <name evidence="1" type="ORF">IAA08_08155</name>
</gene>
<dbReference type="Gene3D" id="2.30.110.10">
    <property type="entry name" value="Electron Transport, Fmn-binding Protein, Chain A"/>
    <property type="match status" value="1"/>
</dbReference>
<organism evidence="1 2">
    <name type="scientific">Candidatus Eubacterium avistercoris</name>
    <dbReference type="NCBI Taxonomy" id="2838567"/>
    <lineage>
        <taxon>Bacteria</taxon>
        <taxon>Bacillati</taxon>
        <taxon>Bacillota</taxon>
        <taxon>Clostridia</taxon>
        <taxon>Eubacteriales</taxon>
        <taxon>Eubacteriaceae</taxon>
        <taxon>Eubacterium</taxon>
    </lineage>
</organism>
<dbReference type="InterPro" id="IPR012349">
    <property type="entry name" value="Split_barrel_FMN-bd"/>
</dbReference>
<name>A0A9D2D3D5_9FIRM</name>
<proteinExistence type="predicted"/>
<evidence type="ECO:0000313" key="2">
    <source>
        <dbReference type="Proteomes" id="UP000824024"/>
    </source>
</evidence>
<accession>A0A9D2D3D5</accession>
<dbReference type="SUPFAM" id="SSF50475">
    <property type="entry name" value="FMN-binding split barrel"/>
    <property type="match status" value="1"/>
</dbReference>